<dbReference type="Proteomes" id="UP000196082">
    <property type="component" value="Unassembled WGS sequence"/>
</dbReference>
<proteinExistence type="predicted"/>
<organism evidence="2 3">
    <name type="scientific">Pseudomonas putida</name>
    <name type="common">Arthrobacter siderocapsulatus</name>
    <dbReference type="NCBI Taxonomy" id="303"/>
    <lineage>
        <taxon>Bacteria</taxon>
        <taxon>Pseudomonadati</taxon>
        <taxon>Pseudomonadota</taxon>
        <taxon>Gammaproteobacteria</taxon>
        <taxon>Pseudomonadales</taxon>
        <taxon>Pseudomonadaceae</taxon>
        <taxon>Pseudomonas</taxon>
    </lineage>
</organism>
<dbReference type="SUPFAM" id="SSF56300">
    <property type="entry name" value="Metallo-dependent phosphatases"/>
    <property type="match status" value="1"/>
</dbReference>
<dbReference type="GO" id="GO:0016787">
    <property type="term" value="F:hydrolase activity"/>
    <property type="evidence" value="ECO:0007669"/>
    <property type="project" value="InterPro"/>
</dbReference>
<comment type="caution">
    <text evidence="2">The sequence shown here is derived from an EMBL/GenBank/DDBJ whole genome shotgun (WGS) entry which is preliminary data.</text>
</comment>
<dbReference type="RefSeq" id="WP_086979344.1">
    <property type="nucleotide sequence ID" value="NZ_NFSB01000091.1"/>
</dbReference>
<feature type="domain" description="Calcineurin-like phosphoesterase" evidence="1">
    <location>
        <begin position="1"/>
        <end position="209"/>
    </location>
</feature>
<dbReference type="InterPro" id="IPR004843">
    <property type="entry name" value="Calcineurin-like_PHP"/>
</dbReference>
<evidence type="ECO:0000313" key="3">
    <source>
        <dbReference type="Proteomes" id="UP000196082"/>
    </source>
</evidence>
<dbReference type="PANTHER" id="PTHR37844">
    <property type="entry name" value="SER/THR PROTEIN PHOSPHATASE SUPERFAMILY (AFU_ORTHOLOGUE AFUA_1G14840)"/>
    <property type="match status" value="1"/>
</dbReference>
<reference evidence="2 3" key="1">
    <citation type="submission" date="2017-05" db="EMBL/GenBank/DDBJ databases">
        <title>Whole genome sequence of Pseudomonas putida isolate 1312 commercialized as a biostimulant.</title>
        <authorList>
            <person name="Crovadore J."/>
            <person name="Blanc P."/>
            <person name="Chablais R."/>
            <person name="Cochard B."/>
            <person name="Grizard D."/>
            <person name="Lefort F."/>
        </authorList>
    </citation>
    <scope>NUCLEOTIDE SEQUENCE [LARGE SCALE GENOMIC DNA]</scope>
    <source>
        <strain evidence="2 3">1312</strain>
    </source>
</reference>
<sequence length="242" mass="27117">MKIAIYSDLHLEFSGFEPPPVEADLVVLAGDISVRSLGVTWANETFKCQVIYVCGNHEFYKSHIDRELIKMRDTAAAHVHILDNQSLVIGDTRFLVATGWTDFTSTGDYRAAMRECAEWMNDFKRIRIGEGYRKLRPVDLIARNIATREFLVTELAKPHDGKTVVVTHHCPIAEVAGNGHEGHLAAAYYNQWHGLVEQADAWIFGHTHHAVDTEISGCRLVSNPKGYPGERTGFAPDFVIDI</sequence>
<dbReference type="Gene3D" id="3.60.21.10">
    <property type="match status" value="2"/>
</dbReference>
<dbReference type="PANTHER" id="PTHR37844:SF2">
    <property type="entry name" value="SER_THR PROTEIN PHOSPHATASE SUPERFAMILY (AFU_ORTHOLOGUE AFUA_1G14840)"/>
    <property type="match status" value="1"/>
</dbReference>
<dbReference type="InterPro" id="IPR029052">
    <property type="entry name" value="Metallo-depent_PP-like"/>
</dbReference>
<protein>
    <submittedName>
        <fullName evidence="2">Serine/threonine protein phosphatase</fullName>
    </submittedName>
</protein>
<evidence type="ECO:0000259" key="1">
    <source>
        <dbReference type="Pfam" id="PF00149"/>
    </source>
</evidence>
<evidence type="ECO:0000313" key="2">
    <source>
        <dbReference type="EMBL" id="OUM22663.1"/>
    </source>
</evidence>
<dbReference type="Pfam" id="PF00149">
    <property type="entry name" value="Metallophos"/>
    <property type="match status" value="1"/>
</dbReference>
<accession>A0A1Y3KHX0</accession>
<gene>
    <name evidence="2" type="ORF">B8W72_29895</name>
</gene>
<dbReference type="EMBL" id="NFSB01000091">
    <property type="protein sequence ID" value="OUM22663.1"/>
    <property type="molecule type" value="Genomic_DNA"/>
</dbReference>
<name>A0A1Y3KHX0_PSEPU</name>
<dbReference type="AlphaFoldDB" id="A0A1Y3KHX0"/>